<gene>
    <name evidence="7" type="primary">Cacna1h</name>
    <name evidence="7" type="ORF">SNAT2548_LOCUS17726</name>
</gene>
<protein>
    <submittedName>
        <fullName evidence="7">Cacna1h protein</fullName>
    </submittedName>
</protein>
<comment type="subcellular location">
    <subcellularLocation>
        <location evidence="1">Membrane</location>
        <topology evidence="1">Multi-pass membrane protein</topology>
    </subcellularLocation>
</comment>
<evidence type="ECO:0000256" key="1">
    <source>
        <dbReference type="ARBA" id="ARBA00004141"/>
    </source>
</evidence>
<dbReference type="OrthoDB" id="419255at2759"/>
<comment type="caution">
    <text evidence="7">The sequence shown here is derived from an EMBL/GenBank/DDBJ whole genome shotgun (WGS) entry which is preliminary data.</text>
</comment>
<dbReference type="AlphaFoldDB" id="A0A812P3M8"/>
<keyword evidence="4 5" id="KW-0472">Membrane</keyword>
<dbReference type="InterPro" id="IPR043203">
    <property type="entry name" value="VGCC_Ca_Na"/>
</dbReference>
<proteinExistence type="predicted"/>
<dbReference type="PANTHER" id="PTHR10037">
    <property type="entry name" value="VOLTAGE-GATED CATION CHANNEL CALCIUM AND SODIUM"/>
    <property type="match status" value="1"/>
</dbReference>
<dbReference type="GO" id="GO:0005248">
    <property type="term" value="F:voltage-gated sodium channel activity"/>
    <property type="evidence" value="ECO:0007669"/>
    <property type="project" value="TreeGrafter"/>
</dbReference>
<keyword evidence="8" id="KW-1185">Reference proteome</keyword>
<feature type="transmembrane region" description="Helical" evidence="5">
    <location>
        <begin position="6"/>
        <end position="30"/>
    </location>
</feature>
<dbReference type="InterPro" id="IPR005821">
    <property type="entry name" value="Ion_trans_dom"/>
</dbReference>
<keyword evidence="2 5" id="KW-0812">Transmembrane</keyword>
<feature type="domain" description="Ion transport" evidence="6">
    <location>
        <begin position="5"/>
        <end position="161"/>
    </location>
</feature>
<sequence>MVGSWWFESFFASVIVTNSIFIAVQVEIAAVQPGLPPDVNTFVVSSLYSLLFMVELLIRLMAAGPGLYCSQDWAWTLLDTIVVLSSILEFVVEVTFQQAEDSHFGNMRLLRILRIAKITRALRILRLVKFMSALRSLLFCIGKTLRAMAWSAALLTLIIFLLLACNPEEL</sequence>
<dbReference type="PANTHER" id="PTHR10037:SF62">
    <property type="entry name" value="SODIUM CHANNEL PROTEIN 60E"/>
    <property type="match status" value="1"/>
</dbReference>
<dbReference type="InterPro" id="IPR027359">
    <property type="entry name" value="Volt_channel_dom_sf"/>
</dbReference>
<feature type="transmembrane region" description="Helical" evidence="5">
    <location>
        <begin position="42"/>
        <end position="61"/>
    </location>
</feature>
<feature type="transmembrane region" description="Helical" evidence="5">
    <location>
        <begin position="147"/>
        <end position="165"/>
    </location>
</feature>
<evidence type="ECO:0000259" key="6">
    <source>
        <dbReference type="Pfam" id="PF00520"/>
    </source>
</evidence>
<dbReference type="Gene3D" id="1.20.120.350">
    <property type="entry name" value="Voltage-gated potassium channels. Chain C"/>
    <property type="match status" value="1"/>
</dbReference>
<evidence type="ECO:0000256" key="4">
    <source>
        <dbReference type="ARBA" id="ARBA00023136"/>
    </source>
</evidence>
<evidence type="ECO:0000313" key="7">
    <source>
        <dbReference type="EMBL" id="CAE7338587.1"/>
    </source>
</evidence>
<accession>A0A812P3M8</accession>
<dbReference type="Pfam" id="PF00520">
    <property type="entry name" value="Ion_trans"/>
    <property type="match status" value="1"/>
</dbReference>
<dbReference type="Proteomes" id="UP000604046">
    <property type="component" value="Unassembled WGS sequence"/>
</dbReference>
<dbReference type="GO" id="GO:0001518">
    <property type="term" value="C:voltage-gated sodium channel complex"/>
    <property type="evidence" value="ECO:0007669"/>
    <property type="project" value="TreeGrafter"/>
</dbReference>
<keyword evidence="3 5" id="KW-1133">Transmembrane helix</keyword>
<name>A0A812P3M8_9DINO</name>
<evidence type="ECO:0000256" key="2">
    <source>
        <dbReference type="ARBA" id="ARBA00022692"/>
    </source>
</evidence>
<evidence type="ECO:0000256" key="3">
    <source>
        <dbReference type="ARBA" id="ARBA00022989"/>
    </source>
</evidence>
<organism evidence="7 8">
    <name type="scientific">Symbiodinium natans</name>
    <dbReference type="NCBI Taxonomy" id="878477"/>
    <lineage>
        <taxon>Eukaryota</taxon>
        <taxon>Sar</taxon>
        <taxon>Alveolata</taxon>
        <taxon>Dinophyceae</taxon>
        <taxon>Suessiales</taxon>
        <taxon>Symbiodiniaceae</taxon>
        <taxon>Symbiodinium</taxon>
    </lineage>
</organism>
<dbReference type="SUPFAM" id="SSF81324">
    <property type="entry name" value="Voltage-gated potassium channels"/>
    <property type="match status" value="1"/>
</dbReference>
<feature type="transmembrane region" description="Helical" evidence="5">
    <location>
        <begin position="73"/>
        <end position="92"/>
    </location>
</feature>
<reference evidence="7" key="1">
    <citation type="submission" date="2021-02" db="EMBL/GenBank/DDBJ databases">
        <authorList>
            <person name="Dougan E. K."/>
            <person name="Rhodes N."/>
            <person name="Thang M."/>
            <person name="Chan C."/>
        </authorList>
    </citation>
    <scope>NUCLEOTIDE SEQUENCE</scope>
</reference>
<evidence type="ECO:0000313" key="8">
    <source>
        <dbReference type="Proteomes" id="UP000604046"/>
    </source>
</evidence>
<dbReference type="EMBL" id="CAJNDS010002120">
    <property type="protein sequence ID" value="CAE7338587.1"/>
    <property type="molecule type" value="Genomic_DNA"/>
</dbReference>
<evidence type="ECO:0000256" key="5">
    <source>
        <dbReference type="SAM" id="Phobius"/>
    </source>
</evidence>